<comment type="subcellular location">
    <subcellularLocation>
        <location evidence="1">Membrane</location>
        <topology evidence="1">Multi-pass membrane protein</topology>
    </subcellularLocation>
</comment>
<protein>
    <recommendedName>
        <fullName evidence="10">Rieske domain-containing protein</fullName>
    </recommendedName>
</protein>
<keyword evidence="7" id="KW-0411">Iron-sulfur</keyword>
<name>A0A918XW80_9PROT</name>
<evidence type="ECO:0000256" key="8">
    <source>
        <dbReference type="ARBA" id="ARBA00023136"/>
    </source>
</evidence>
<dbReference type="SUPFAM" id="SSF50022">
    <property type="entry name" value="ISP domain"/>
    <property type="match status" value="1"/>
</dbReference>
<evidence type="ECO:0000256" key="7">
    <source>
        <dbReference type="ARBA" id="ARBA00023014"/>
    </source>
</evidence>
<keyword evidence="3" id="KW-0001">2Fe-2S</keyword>
<dbReference type="PANTHER" id="PTHR21496">
    <property type="entry name" value="FERREDOXIN-RELATED"/>
    <property type="match status" value="1"/>
</dbReference>
<keyword evidence="8 9" id="KW-0472">Membrane</keyword>
<feature type="transmembrane region" description="Helical" evidence="9">
    <location>
        <begin position="194"/>
        <end position="214"/>
    </location>
</feature>
<organism evidence="11 12">
    <name type="scientific">Thalassobaculum fulvum</name>
    <dbReference type="NCBI Taxonomy" id="1633335"/>
    <lineage>
        <taxon>Bacteria</taxon>
        <taxon>Pseudomonadati</taxon>
        <taxon>Pseudomonadota</taxon>
        <taxon>Alphaproteobacteria</taxon>
        <taxon>Rhodospirillales</taxon>
        <taxon>Thalassobaculaceae</taxon>
        <taxon>Thalassobaculum</taxon>
    </lineage>
</organism>
<feature type="transmembrane region" description="Helical" evidence="9">
    <location>
        <begin position="171"/>
        <end position="188"/>
    </location>
</feature>
<dbReference type="RefSeq" id="WP_189993310.1">
    <property type="nucleotide sequence ID" value="NZ_BMZS01000010.1"/>
</dbReference>
<evidence type="ECO:0000313" key="12">
    <source>
        <dbReference type="Proteomes" id="UP000630353"/>
    </source>
</evidence>
<keyword evidence="4" id="KW-0479">Metal-binding</keyword>
<gene>
    <name evidence="11" type="ORF">GCM10017083_42130</name>
</gene>
<reference evidence="11" key="2">
    <citation type="submission" date="2020-09" db="EMBL/GenBank/DDBJ databases">
        <authorList>
            <person name="Sun Q."/>
            <person name="Kim S."/>
        </authorList>
    </citation>
    <scope>NUCLEOTIDE SEQUENCE</scope>
    <source>
        <strain evidence="11">KCTC 42651</strain>
    </source>
</reference>
<dbReference type="InterPro" id="IPR013130">
    <property type="entry name" value="Fe3_Rdtase_TM_dom"/>
</dbReference>
<evidence type="ECO:0000256" key="6">
    <source>
        <dbReference type="ARBA" id="ARBA00023004"/>
    </source>
</evidence>
<accession>A0A918XW80</accession>
<evidence type="ECO:0000256" key="9">
    <source>
        <dbReference type="SAM" id="Phobius"/>
    </source>
</evidence>
<dbReference type="Pfam" id="PF01794">
    <property type="entry name" value="Ferric_reduct"/>
    <property type="match status" value="1"/>
</dbReference>
<evidence type="ECO:0000256" key="3">
    <source>
        <dbReference type="ARBA" id="ARBA00022714"/>
    </source>
</evidence>
<keyword evidence="12" id="KW-1185">Reference proteome</keyword>
<dbReference type="PANTHER" id="PTHR21496:SF23">
    <property type="entry name" value="3-PHENYLPROPIONATE_CINNAMIC ACID DIOXYGENASE FERREDOXIN SUBUNIT"/>
    <property type="match status" value="1"/>
</dbReference>
<dbReference type="Gene3D" id="2.102.10.10">
    <property type="entry name" value="Rieske [2Fe-2S] iron-sulphur domain"/>
    <property type="match status" value="1"/>
</dbReference>
<dbReference type="GO" id="GO:0016020">
    <property type="term" value="C:membrane"/>
    <property type="evidence" value="ECO:0007669"/>
    <property type="project" value="UniProtKB-SubCell"/>
</dbReference>
<feature type="domain" description="Rieske" evidence="10">
    <location>
        <begin position="233"/>
        <end position="328"/>
    </location>
</feature>
<keyword evidence="2 9" id="KW-0812">Transmembrane</keyword>
<evidence type="ECO:0000259" key="10">
    <source>
        <dbReference type="PROSITE" id="PS51296"/>
    </source>
</evidence>
<reference evidence="11" key="1">
    <citation type="journal article" date="2014" name="Int. J. Syst. Evol. Microbiol.">
        <title>Complete genome sequence of Corynebacterium casei LMG S-19264T (=DSM 44701T), isolated from a smear-ripened cheese.</title>
        <authorList>
            <consortium name="US DOE Joint Genome Institute (JGI-PGF)"/>
            <person name="Walter F."/>
            <person name="Albersmeier A."/>
            <person name="Kalinowski J."/>
            <person name="Ruckert C."/>
        </authorList>
    </citation>
    <scope>NUCLEOTIDE SEQUENCE</scope>
    <source>
        <strain evidence="11">KCTC 42651</strain>
    </source>
</reference>
<dbReference type="Pfam" id="PF00355">
    <property type="entry name" value="Rieske"/>
    <property type="match status" value="1"/>
</dbReference>
<evidence type="ECO:0000256" key="5">
    <source>
        <dbReference type="ARBA" id="ARBA00022989"/>
    </source>
</evidence>
<dbReference type="GO" id="GO:0046872">
    <property type="term" value="F:metal ion binding"/>
    <property type="evidence" value="ECO:0007669"/>
    <property type="project" value="UniProtKB-KW"/>
</dbReference>
<evidence type="ECO:0000256" key="2">
    <source>
        <dbReference type="ARBA" id="ARBA00022692"/>
    </source>
</evidence>
<sequence length="349" mass="38007">MSVQYRPVQWTRSKLAYDLCLAAGVALYVLVYLRWAPGLVESPLIGGAELRMRAFGTCAFWMLTLILCIGPLARLDRRFLPVLYNRRHFGVLTFFVAVAHLYAVLGWYVAFSPTDPWVALLAANTDTSFLGFPFEWLGLAALAILFAMAATSHDFWLAFLGPPLWKRLHMLVYLAYALVVMHVTLGVLQAETSAVYAVATAVSLAAVAGLHLLAGAVEARRDAVPEPADGGWVYVARLDELEDGIGRTVTLPDGERAAVFRHGNKVSALSNACAHQNGPLGEGRIVGGCVTCPWHGFQYDPETGCAPPPFTEKVATYRLCRDGDRLLIDPRALPPGTRTEPVLVGERGA</sequence>
<dbReference type="AlphaFoldDB" id="A0A918XW80"/>
<evidence type="ECO:0000256" key="1">
    <source>
        <dbReference type="ARBA" id="ARBA00004141"/>
    </source>
</evidence>
<dbReference type="Proteomes" id="UP000630353">
    <property type="component" value="Unassembled WGS sequence"/>
</dbReference>
<dbReference type="InterPro" id="IPR036922">
    <property type="entry name" value="Rieske_2Fe-2S_sf"/>
</dbReference>
<dbReference type="EMBL" id="BMZS01000010">
    <property type="protein sequence ID" value="GHD58730.1"/>
    <property type="molecule type" value="Genomic_DNA"/>
</dbReference>
<dbReference type="InterPro" id="IPR017941">
    <property type="entry name" value="Rieske_2Fe-2S"/>
</dbReference>
<evidence type="ECO:0000313" key="11">
    <source>
        <dbReference type="EMBL" id="GHD58730.1"/>
    </source>
</evidence>
<feature type="transmembrane region" description="Helical" evidence="9">
    <location>
        <begin position="136"/>
        <end position="159"/>
    </location>
</feature>
<evidence type="ECO:0000256" key="4">
    <source>
        <dbReference type="ARBA" id="ARBA00022723"/>
    </source>
</evidence>
<feature type="transmembrane region" description="Helical" evidence="9">
    <location>
        <begin position="15"/>
        <end position="34"/>
    </location>
</feature>
<proteinExistence type="predicted"/>
<keyword evidence="5 9" id="KW-1133">Transmembrane helix</keyword>
<dbReference type="PROSITE" id="PS51296">
    <property type="entry name" value="RIESKE"/>
    <property type="match status" value="1"/>
</dbReference>
<comment type="caution">
    <text evidence="11">The sequence shown here is derived from an EMBL/GenBank/DDBJ whole genome shotgun (WGS) entry which is preliminary data.</text>
</comment>
<keyword evidence="6" id="KW-0408">Iron</keyword>
<feature type="transmembrane region" description="Helical" evidence="9">
    <location>
        <begin position="89"/>
        <end position="110"/>
    </location>
</feature>
<dbReference type="GO" id="GO:0051537">
    <property type="term" value="F:2 iron, 2 sulfur cluster binding"/>
    <property type="evidence" value="ECO:0007669"/>
    <property type="project" value="UniProtKB-KW"/>
</dbReference>
<feature type="transmembrane region" description="Helical" evidence="9">
    <location>
        <begin position="54"/>
        <end position="73"/>
    </location>
</feature>